<dbReference type="HAMAP" id="MF_00109">
    <property type="entry name" value="Shikimate_kinase"/>
    <property type="match status" value="1"/>
</dbReference>
<keyword evidence="8" id="KW-0028">Amino-acid biosynthesis</keyword>
<evidence type="ECO:0000256" key="13">
    <source>
        <dbReference type="ARBA" id="ARBA00022777"/>
    </source>
</evidence>
<gene>
    <name evidence="19" type="ORF">Salat_1363600</name>
</gene>
<protein>
    <recommendedName>
        <fullName evidence="6">shikimate kinase</fullName>
        <ecNumber evidence="6">2.7.1.71</ecNumber>
    </recommendedName>
</protein>
<dbReference type="GO" id="GO:0005524">
    <property type="term" value="F:ATP binding"/>
    <property type="evidence" value="ECO:0007669"/>
    <property type="project" value="UniProtKB-KW"/>
</dbReference>
<evidence type="ECO:0000256" key="6">
    <source>
        <dbReference type="ARBA" id="ARBA00012154"/>
    </source>
</evidence>
<evidence type="ECO:0000256" key="3">
    <source>
        <dbReference type="ARBA" id="ARBA00004229"/>
    </source>
</evidence>
<keyword evidence="7" id="KW-0150">Chloroplast</keyword>
<evidence type="ECO:0000256" key="17">
    <source>
        <dbReference type="ARBA" id="ARBA00023141"/>
    </source>
</evidence>
<dbReference type="InterPro" id="IPR031322">
    <property type="entry name" value="Shikimate/glucono_kinase"/>
</dbReference>
<evidence type="ECO:0000256" key="2">
    <source>
        <dbReference type="ARBA" id="ARBA00002641"/>
    </source>
</evidence>
<dbReference type="GO" id="GO:0009507">
    <property type="term" value="C:chloroplast"/>
    <property type="evidence" value="ECO:0007669"/>
    <property type="project" value="UniProtKB-SubCell"/>
</dbReference>
<keyword evidence="16" id="KW-0809">Transit peptide</keyword>
<dbReference type="GO" id="GO:0009073">
    <property type="term" value="P:aromatic amino acid family biosynthetic process"/>
    <property type="evidence" value="ECO:0007669"/>
    <property type="project" value="UniProtKB-KW"/>
</dbReference>
<dbReference type="EC" id="2.7.1.71" evidence="6"/>
<comment type="pathway">
    <text evidence="4">Metabolic intermediate biosynthesis; chorismate biosynthesis; chorismate from D-erythrose 4-phosphate and phosphoenolpyruvate: step 5/7.</text>
</comment>
<evidence type="ECO:0000256" key="5">
    <source>
        <dbReference type="ARBA" id="ARBA00006997"/>
    </source>
</evidence>
<dbReference type="Gene3D" id="3.40.50.300">
    <property type="entry name" value="P-loop containing nucleotide triphosphate hydrolases"/>
    <property type="match status" value="1"/>
</dbReference>
<dbReference type="PANTHER" id="PTHR21087:SF16">
    <property type="entry name" value="SHIKIMATE KINASE 1, CHLOROPLASTIC"/>
    <property type="match status" value="1"/>
</dbReference>
<dbReference type="FunFam" id="3.40.50.300:FF:000822">
    <property type="entry name" value="Shikimate kinase, chloroplastic"/>
    <property type="match status" value="1"/>
</dbReference>
<dbReference type="GO" id="GO:0008652">
    <property type="term" value="P:amino acid biosynthetic process"/>
    <property type="evidence" value="ECO:0007669"/>
    <property type="project" value="UniProtKB-KW"/>
</dbReference>
<keyword evidence="20" id="KW-1185">Reference proteome</keyword>
<evidence type="ECO:0000256" key="18">
    <source>
        <dbReference type="ARBA" id="ARBA00048567"/>
    </source>
</evidence>
<evidence type="ECO:0000313" key="20">
    <source>
        <dbReference type="Proteomes" id="UP001293254"/>
    </source>
</evidence>
<evidence type="ECO:0000256" key="1">
    <source>
        <dbReference type="ARBA" id="ARBA00001946"/>
    </source>
</evidence>
<comment type="subcellular location">
    <subcellularLocation>
        <location evidence="3">Plastid</location>
        <location evidence="3">Chloroplast</location>
    </subcellularLocation>
</comment>
<reference evidence="19" key="2">
    <citation type="journal article" date="2024" name="Plant">
        <title>Genomic evolution and insights into agronomic trait innovations of Sesamum species.</title>
        <authorList>
            <person name="Miao H."/>
            <person name="Wang L."/>
            <person name="Qu L."/>
            <person name="Liu H."/>
            <person name="Sun Y."/>
            <person name="Le M."/>
            <person name="Wang Q."/>
            <person name="Wei S."/>
            <person name="Zheng Y."/>
            <person name="Lin W."/>
            <person name="Duan Y."/>
            <person name="Cao H."/>
            <person name="Xiong S."/>
            <person name="Wang X."/>
            <person name="Wei L."/>
            <person name="Li C."/>
            <person name="Ma Q."/>
            <person name="Ju M."/>
            <person name="Zhao R."/>
            <person name="Li G."/>
            <person name="Mu C."/>
            <person name="Tian Q."/>
            <person name="Mei H."/>
            <person name="Zhang T."/>
            <person name="Gao T."/>
            <person name="Zhang H."/>
        </authorList>
    </citation>
    <scope>NUCLEOTIDE SEQUENCE</scope>
    <source>
        <strain evidence="19">3651</strain>
    </source>
</reference>
<evidence type="ECO:0000256" key="10">
    <source>
        <dbReference type="ARBA" id="ARBA00022679"/>
    </source>
</evidence>
<dbReference type="Proteomes" id="UP001293254">
    <property type="component" value="Unassembled WGS sequence"/>
</dbReference>
<keyword evidence="12" id="KW-0547">Nucleotide-binding</keyword>
<keyword evidence="17" id="KW-0057">Aromatic amino acid biosynthesis</keyword>
<evidence type="ECO:0000256" key="12">
    <source>
        <dbReference type="ARBA" id="ARBA00022741"/>
    </source>
</evidence>
<evidence type="ECO:0000256" key="14">
    <source>
        <dbReference type="ARBA" id="ARBA00022840"/>
    </source>
</evidence>
<comment type="similarity">
    <text evidence="5">Belongs to the shikimate kinase family.</text>
</comment>
<dbReference type="GO" id="GO:0005829">
    <property type="term" value="C:cytosol"/>
    <property type="evidence" value="ECO:0007669"/>
    <property type="project" value="TreeGrafter"/>
</dbReference>
<keyword evidence="13 19" id="KW-0418">Kinase</keyword>
<keyword evidence="14" id="KW-0067">ATP-binding</keyword>
<dbReference type="CDD" id="cd00464">
    <property type="entry name" value="SK"/>
    <property type="match status" value="1"/>
</dbReference>
<evidence type="ECO:0000256" key="11">
    <source>
        <dbReference type="ARBA" id="ARBA00022723"/>
    </source>
</evidence>
<comment type="caution">
    <text evidence="19">The sequence shown here is derived from an EMBL/GenBank/DDBJ whole genome shotgun (WGS) entry which is preliminary data.</text>
</comment>
<evidence type="ECO:0000256" key="4">
    <source>
        <dbReference type="ARBA" id="ARBA00004842"/>
    </source>
</evidence>
<dbReference type="GO" id="GO:0004765">
    <property type="term" value="F:shikimate kinase activity"/>
    <property type="evidence" value="ECO:0007669"/>
    <property type="project" value="UniProtKB-EC"/>
</dbReference>
<keyword evidence="11" id="KW-0479">Metal-binding</keyword>
<dbReference type="GO" id="GO:0019632">
    <property type="term" value="P:shikimate metabolic process"/>
    <property type="evidence" value="ECO:0007669"/>
    <property type="project" value="UniProtKB-ARBA"/>
</dbReference>
<evidence type="ECO:0000256" key="15">
    <source>
        <dbReference type="ARBA" id="ARBA00022842"/>
    </source>
</evidence>
<dbReference type="SUPFAM" id="SSF52540">
    <property type="entry name" value="P-loop containing nucleoside triphosphate hydrolases"/>
    <property type="match status" value="1"/>
</dbReference>
<dbReference type="Pfam" id="PF01202">
    <property type="entry name" value="SKI"/>
    <property type="match status" value="1"/>
</dbReference>
<evidence type="ECO:0000256" key="7">
    <source>
        <dbReference type="ARBA" id="ARBA00022528"/>
    </source>
</evidence>
<comment type="function">
    <text evidence="2">Catalyzes the specific phosphorylation of the 3-hydroxyl group of shikimic acid using ATP as a cosubstrate.</text>
</comment>
<dbReference type="PROSITE" id="PS01128">
    <property type="entry name" value="SHIKIMATE_KINASE"/>
    <property type="match status" value="1"/>
</dbReference>
<comment type="catalytic activity">
    <reaction evidence="18">
        <text>shikimate + ATP = 3-phosphoshikimate + ADP + H(+)</text>
        <dbReference type="Rhea" id="RHEA:13121"/>
        <dbReference type="ChEBI" id="CHEBI:15378"/>
        <dbReference type="ChEBI" id="CHEBI:30616"/>
        <dbReference type="ChEBI" id="CHEBI:36208"/>
        <dbReference type="ChEBI" id="CHEBI:145989"/>
        <dbReference type="ChEBI" id="CHEBI:456216"/>
        <dbReference type="EC" id="2.7.1.71"/>
    </reaction>
</comment>
<keyword evidence="15" id="KW-0460">Magnesium</keyword>
<dbReference type="InterPro" id="IPR023000">
    <property type="entry name" value="Shikimate_kinase_CS"/>
</dbReference>
<dbReference type="PANTHER" id="PTHR21087">
    <property type="entry name" value="SHIKIMATE KINASE"/>
    <property type="match status" value="1"/>
</dbReference>
<proteinExistence type="inferred from homology"/>
<evidence type="ECO:0000256" key="8">
    <source>
        <dbReference type="ARBA" id="ARBA00022605"/>
    </source>
</evidence>
<dbReference type="PRINTS" id="PR01100">
    <property type="entry name" value="SHIKIMTKNASE"/>
</dbReference>
<name>A0AAE1YI99_9LAMI</name>
<keyword evidence="10" id="KW-0808">Transferase</keyword>
<evidence type="ECO:0000313" key="19">
    <source>
        <dbReference type="EMBL" id="KAK4430629.1"/>
    </source>
</evidence>
<dbReference type="AlphaFoldDB" id="A0AAE1YI99"/>
<accession>A0AAE1YI99</accession>
<dbReference type="GO" id="GO:0046872">
    <property type="term" value="F:metal ion binding"/>
    <property type="evidence" value="ECO:0007669"/>
    <property type="project" value="UniProtKB-KW"/>
</dbReference>
<keyword evidence="9" id="KW-0934">Plastid</keyword>
<evidence type="ECO:0000256" key="16">
    <source>
        <dbReference type="ARBA" id="ARBA00022946"/>
    </source>
</evidence>
<organism evidence="19 20">
    <name type="scientific">Sesamum alatum</name>
    <dbReference type="NCBI Taxonomy" id="300844"/>
    <lineage>
        <taxon>Eukaryota</taxon>
        <taxon>Viridiplantae</taxon>
        <taxon>Streptophyta</taxon>
        <taxon>Embryophyta</taxon>
        <taxon>Tracheophyta</taxon>
        <taxon>Spermatophyta</taxon>
        <taxon>Magnoliopsida</taxon>
        <taxon>eudicotyledons</taxon>
        <taxon>Gunneridae</taxon>
        <taxon>Pentapetalae</taxon>
        <taxon>asterids</taxon>
        <taxon>lamiids</taxon>
        <taxon>Lamiales</taxon>
        <taxon>Pedaliaceae</taxon>
        <taxon>Sesamum</taxon>
    </lineage>
</organism>
<dbReference type="InterPro" id="IPR000623">
    <property type="entry name" value="Shikimate_kinase/TSH1"/>
</dbReference>
<dbReference type="InterPro" id="IPR027417">
    <property type="entry name" value="P-loop_NTPase"/>
</dbReference>
<dbReference type="EMBL" id="JACGWO010000004">
    <property type="protein sequence ID" value="KAK4430629.1"/>
    <property type="molecule type" value="Genomic_DNA"/>
</dbReference>
<evidence type="ECO:0000256" key="9">
    <source>
        <dbReference type="ARBA" id="ARBA00022640"/>
    </source>
</evidence>
<comment type="cofactor">
    <cofactor evidence="1">
        <name>Mg(2+)</name>
        <dbReference type="ChEBI" id="CHEBI:18420"/>
    </cofactor>
</comment>
<sequence length="294" mass="32489">MEAKVLQGMQSPTWIMREKIVMRKQDSSLQSFQKFGEQKWNGVPASCSLRTSKGRSHRLAVLRVSCSSGNVPASTLESGSLPTLLDESMILRNKAEEIEPYINGRCIYLVGMMGSGKTTVGKVLSEALGYSFCDCDSLIEQAVGMSTVAEIFKQYGESFFRDNETEVLQKLSSMHRRVVSTGGGAVIRPINWRHMQKGISVWLDIPVEALARRITAVGTSSRPLLHQESGDPFSRTMKRLSTLLEERGEAYGNADARVSLENIASKLGLKDVCNVTSTAIAIEVLSQIEYFLKK</sequence>
<reference evidence="19" key="1">
    <citation type="submission" date="2020-06" db="EMBL/GenBank/DDBJ databases">
        <authorList>
            <person name="Li T."/>
            <person name="Hu X."/>
            <person name="Zhang T."/>
            <person name="Song X."/>
            <person name="Zhang H."/>
            <person name="Dai N."/>
            <person name="Sheng W."/>
            <person name="Hou X."/>
            <person name="Wei L."/>
        </authorList>
    </citation>
    <scope>NUCLEOTIDE SEQUENCE</scope>
    <source>
        <strain evidence="19">3651</strain>
        <tissue evidence="19">Leaf</tissue>
    </source>
</reference>